<reference evidence="1 2" key="1">
    <citation type="journal article" date="2020" name="Biotechnol. Biofuels">
        <title>New insights from the biogas microbiome by comprehensive genome-resolved metagenomics of nearly 1600 species originating from multiple anaerobic digesters.</title>
        <authorList>
            <person name="Campanaro S."/>
            <person name="Treu L."/>
            <person name="Rodriguez-R L.M."/>
            <person name="Kovalovszki A."/>
            <person name="Ziels R.M."/>
            <person name="Maus I."/>
            <person name="Zhu X."/>
            <person name="Kougias P.G."/>
            <person name="Basile A."/>
            <person name="Luo G."/>
            <person name="Schluter A."/>
            <person name="Konstantinidis K.T."/>
            <person name="Angelidaki I."/>
        </authorList>
    </citation>
    <scope>NUCLEOTIDE SEQUENCE [LARGE SCALE GENOMIC DNA]</scope>
    <source>
        <strain evidence="1">AS07pgkLD_105</strain>
    </source>
</reference>
<name>A0A847D6V2_9LACT</name>
<dbReference type="Proteomes" id="UP000589373">
    <property type="component" value="Unassembled WGS sequence"/>
</dbReference>
<proteinExistence type="predicted"/>
<evidence type="ECO:0000313" key="1">
    <source>
        <dbReference type="EMBL" id="NLD32633.1"/>
    </source>
</evidence>
<organism evidence="1 2">
    <name type="scientific">Trichococcus flocculiformis</name>
    <dbReference type="NCBI Taxonomy" id="82803"/>
    <lineage>
        <taxon>Bacteria</taxon>
        <taxon>Bacillati</taxon>
        <taxon>Bacillota</taxon>
        <taxon>Bacilli</taxon>
        <taxon>Lactobacillales</taxon>
        <taxon>Carnobacteriaceae</taxon>
        <taxon>Trichococcus</taxon>
    </lineage>
</organism>
<dbReference type="RefSeq" id="WP_276647430.1">
    <property type="nucleotide sequence ID" value="NZ_JAAZCD010000231.1"/>
</dbReference>
<dbReference type="EMBL" id="JAAZCD010000231">
    <property type="protein sequence ID" value="NLD32633.1"/>
    <property type="molecule type" value="Genomic_DNA"/>
</dbReference>
<evidence type="ECO:0000313" key="2">
    <source>
        <dbReference type="Proteomes" id="UP000589373"/>
    </source>
</evidence>
<protein>
    <submittedName>
        <fullName evidence="1">Uncharacterized protein</fullName>
    </submittedName>
</protein>
<sequence length="99" mass="11398">MDNNQKSPYSAIQERLRKDHGSEHIQVVLNQIDHNQNELELLAGASHSYVDLIRLKEEALHTLKRNASLLALALELVERQEAKRLEFLSLLKDGEADWK</sequence>
<comment type="caution">
    <text evidence="1">The sequence shown here is derived from an EMBL/GenBank/DDBJ whole genome shotgun (WGS) entry which is preliminary data.</text>
</comment>
<accession>A0A847D6V2</accession>
<gene>
    <name evidence="1" type="ORF">GX662_10340</name>
</gene>
<dbReference type="AlphaFoldDB" id="A0A847D6V2"/>